<proteinExistence type="predicted"/>
<comment type="caution">
    <text evidence="1">The sequence shown here is derived from an EMBL/GenBank/DDBJ whole genome shotgun (WGS) entry which is preliminary data.</text>
</comment>
<evidence type="ECO:0000313" key="1">
    <source>
        <dbReference type="EMBL" id="KXS95003.1"/>
    </source>
</evidence>
<sequence length="113" mass="12006">MKRIPEHSSAGSCVKIIFGAATLRLDLGMDTIDSANVKRLDTASACGQSEELLGQARAQRFILRPGQAKVENIKEAASSQKELGTGVDIVSTCCRLQRSLTETLAAVNKTGNS</sequence>
<name>A0A139GXR7_9PEZI</name>
<dbReference type="AlphaFoldDB" id="A0A139GXR7"/>
<organism evidence="1 2">
    <name type="scientific">Pseudocercospora eumusae</name>
    <dbReference type="NCBI Taxonomy" id="321146"/>
    <lineage>
        <taxon>Eukaryota</taxon>
        <taxon>Fungi</taxon>
        <taxon>Dikarya</taxon>
        <taxon>Ascomycota</taxon>
        <taxon>Pezizomycotina</taxon>
        <taxon>Dothideomycetes</taxon>
        <taxon>Dothideomycetidae</taxon>
        <taxon>Mycosphaerellales</taxon>
        <taxon>Mycosphaerellaceae</taxon>
        <taxon>Pseudocercospora</taxon>
    </lineage>
</organism>
<reference evidence="1 2" key="1">
    <citation type="submission" date="2015-07" db="EMBL/GenBank/DDBJ databases">
        <title>Comparative genomics of the Sigatoka disease complex on banana suggests a link between parallel evolutionary changes in Pseudocercospora fijiensis and Pseudocercospora eumusae and increased virulence on the banana host.</title>
        <authorList>
            <person name="Chang T.-C."/>
            <person name="Salvucci A."/>
            <person name="Crous P.W."/>
            <person name="Stergiopoulos I."/>
        </authorList>
    </citation>
    <scope>NUCLEOTIDE SEQUENCE [LARGE SCALE GENOMIC DNA]</scope>
    <source>
        <strain evidence="1 2">CBS 114824</strain>
    </source>
</reference>
<protein>
    <submittedName>
        <fullName evidence="1">Uncharacterized protein</fullName>
    </submittedName>
</protein>
<dbReference type="EMBL" id="LFZN01000241">
    <property type="protein sequence ID" value="KXS95003.1"/>
    <property type="molecule type" value="Genomic_DNA"/>
</dbReference>
<evidence type="ECO:0000313" key="2">
    <source>
        <dbReference type="Proteomes" id="UP000070133"/>
    </source>
</evidence>
<keyword evidence="2" id="KW-1185">Reference proteome</keyword>
<dbReference type="Proteomes" id="UP000070133">
    <property type="component" value="Unassembled WGS sequence"/>
</dbReference>
<gene>
    <name evidence="1" type="ORF">AC578_1531</name>
</gene>
<accession>A0A139GXR7</accession>